<gene>
    <name evidence="1" type="ORF">GGX14DRAFT_582969</name>
</gene>
<sequence length="526" mass="59392">MYIVGGVRRTRDLKRPRDTIQRYDSKHNNHALLDDSSCPTCGGPTYRDTLQTSLFPVDPHVTTAELRASLEEVQTAILRLHRKEQELERRLGLVVYPVLTLPNEMVSRIFIECLPSHGRVRPSKKAAPLLFAQICRRWRDIAFETCELWSSVDLDSIKLRHSVDQSLLESWLSRGKKHQLSLTLRGVFPFKFPISAFIPTIAHRLWRLELCLDRKSYMELAKNRTSFPSLRQLALFGDTTLDELQEKHPIFSFSDAPLLRELNIASPPGSLKLDLYSLLTTLDTSIRFIPSATLLSIMQRLPQLLHVTARLDKGRSSGPAIISPSLKSLILSGHCPNILDFLTLPALCRLEVDTVPGPGVYIYTSSCLKFFERSACTLDHLAIYLDDGHGLTACLDAMPTVTSLRINARDMALIARILSATPLLVPRLTTLALRLFEAGRTYHLSLPYFLCKRFPLGLVSVKVDLVQVGDWFPPADCLVKLNELISDGMDVELRCSDSELEEYWNGGEYYPQQVKPKAPDPCETFP</sequence>
<reference evidence="1" key="1">
    <citation type="submission" date="2023-03" db="EMBL/GenBank/DDBJ databases">
        <title>Massive genome expansion in bonnet fungi (Mycena s.s.) driven by repeated elements and novel gene families across ecological guilds.</title>
        <authorList>
            <consortium name="Lawrence Berkeley National Laboratory"/>
            <person name="Harder C.B."/>
            <person name="Miyauchi S."/>
            <person name="Viragh M."/>
            <person name="Kuo A."/>
            <person name="Thoen E."/>
            <person name="Andreopoulos B."/>
            <person name="Lu D."/>
            <person name="Skrede I."/>
            <person name="Drula E."/>
            <person name="Henrissat B."/>
            <person name="Morin E."/>
            <person name="Kohler A."/>
            <person name="Barry K."/>
            <person name="LaButti K."/>
            <person name="Morin E."/>
            <person name="Salamov A."/>
            <person name="Lipzen A."/>
            <person name="Mereny Z."/>
            <person name="Hegedus B."/>
            <person name="Baldrian P."/>
            <person name="Stursova M."/>
            <person name="Weitz H."/>
            <person name="Taylor A."/>
            <person name="Grigoriev I.V."/>
            <person name="Nagy L.G."/>
            <person name="Martin F."/>
            <person name="Kauserud H."/>
        </authorList>
    </citation>
    <scope>NUCLEOTIDE SEQUENCE</scope>
    <source>
        <strain evidence="1">9144</strain>
    </source>
</reference>
<protein>
    <recommendedName>
        <fullName evidence="3">F-box domain-containing protein</fullName>
    </recommendedName>
</protein>
<proteinExistence type="predicted"/>
<keyword evidence="2" id="KW-1185">Reference proteome</keyword>
<evidence type="ECO:0008006" key="3">
    <source>
        <dbReference type="Google" id="ProtNLM"/>
    </source>
</evidence>
<accession>A0AAD7E5Q3</accession>
<dbReference type="Gene3D" id="1.20.1280.50">
    <property type="match status" value="1"/>
</dbReference>
<organism evidence="1 2">
    <name type="scientific">Mycena pura</name>
    <dbReference type="NCBI Taxonomy" id="153505"/>
    <lineage>
        <taxon>Eukaryota</taxon>
        <taxon>Fungi</taxon>
        <taxon>Dikarya</taxon>
        <taxon>Basidiomycota</taxon>
        <taxon>Agaricomycotina</taxon>
        <taxon>Agaricomycetes</taxon>
        <taxon>Agaricomycetidae</taxon>
        <taxon>Agaricales</taxon>
        <taxon>Marasmiineae</taxon>
        <taxon>Mycenaceae</taxon>
        <taxon>Mycena</taxon>
    </lineage>
</organism>
<dbReference type="EMBL" id="JARJCW010000001">
    <property type="protein sequence ID" value="KAJ7230360.1"/>
    <property type="molecule type" value="Genomic_DNA"/>
</dbReference>
<evidence type="ECO:0000313" key="2">
    <source>
        <dbReference type="Proteomes" id="UP001219525"/>
    </source>
</evidence>
<evidence type="ECO:0000313" key="1">
    <source>
        <dbReference type="EMBL" id="KAJ7230360.1"/>
    </source>
</evidence>
<comment type="caution">
    <text evidence="1">The sequence shown here is derived from an EMBL/GenBank/DDBJ whole genome shotgun (WGS) entry which is preliminary data.</text>
</comment>
<name>A0AAD7E5Q3_9AGAR</name>
<dbReference type="Proteomes" id="UP001219525">
    <property type="component" value="Unassembled WGS sequence"/>
</dbReference>
<dbReference type="AlphaFoldDB" id="A0AAD7E5Q3"/>